<organism evidence="6 7">
    <name type="scientific">Tetrabaena socialis</name>
    <dbReference type="NCBI Taxonomy" id="47790"/>
    <lineage>
        <taxon>Eukaryota</taxon>
        <taxon>Viridiplantae</taxon>
        <taxon>Chlorophyta</taxon>
        <taxon>core chlorophytes</taxon>
        <taxon>Chlorophyceae</taxon>
        <taxon>CS clade</taxon>
        <taxon>Chlamydomonadales</taxon>
        <taxon>Tetrabaenaceae</taxon>
        <taxon>Tetrabaena</taxon>
    </lineage>
</organism>
<name>A0A2J7ZST1_9CHLO</name>
<evidence type="ECO:0000313" key="6">
    <source>
        <dbReference type="EMBL" id="PNH03326.1"/>
    </source>
</evidence>
<evidence type="ECO:0000256" key="3">
    <source>
        <dbReference type="PROSITE-ProRule" id="PRU00023"/>
    </source>
</evidence>
<protein>
    <submittedName>
        <fullName evidence="6">Serine/threonine-protein phosphatase 6 regulatory ankyrin repeat subunit A</fullName>
    </submittedName>
</protein>
<dbReference type="InterPro" id="IPR035897">
    <property type="entry name" value="Toll_tir_struct_dom_sf"/>
</dbReference>
<reference evidence="6 7" key="1">
    <citation type="journal article" date="2017" name="Mol. Biol. Evol.">
        <title>The 4-celled Tetrabaena socialis nuclear genome reveals the essential components for genetic control of cell number at the origin of multicellularity in the volvocine lineage.</title>
        <authorList>
            <person name="Featherston J."/>
            <person name="Arakaki Y."/>
            <person name="Hanschen E.R."/>
            <person name="Ferris P.J."/>
            <person name="Michod R.E."/>
            <person name="Olson B.J.S.C."/>
            <person name="Nozaki H."/>
            <person name="Durand P.M."/>
        </authorList>
    </citation>
    <scope>NUCLEOTIDE SEQUENCE [LARGE SCALE GENOMIC DNA]</scope>
    <source>
        <strain evidence="6 7">NIES-571</strain>
    </source>
</reference>
<feature type="repeat" description="ANK" evidence="3">
    <location>
        <begin position="246"/>
        <end position="278"/>
    </location>
</feature>
<keyword evidence="1" id="KW-0677">Repeat</keyword>
<dbReference type="SUPFAM" id="SSF52200">
    <property type="entry name" value="Toll/Interleukin receptor TIR domain"/>
    <property type="match status" value="1"/>
</dbReference>
<dbReference type="SUPFAM" id="SSF48403">
    <property type="entry name" value="Ankyrin repeat"/>
    <property type="match status" value="3"/>
</dbReference>
<keyword evidence="2 3" id="KW-0040">ANK repeat</keyword>
<feature type="repeat" description="ANK" evidence="3">
    <location>
        <begin position="580"/>
        <end position="612"/>
    </location>
</feature>
<gene>
    <name evidence="6" type="ORF">TSOC_010624</name>
</gene>
<dbReference type="InterPro" id="IPR051165">
    <property type="entry name" value="Multifunctional_ANK_Repeat"/>
</dbReference>
<feature type="repeat" description="ANK" evidence="3">
    <location>
        <begin position="468"/>
        <end position="500"/>
    </location>
</feature>
<dbReference type="Gene3D" id="3.40.50.10140">
    <property type="entry name" value="Toll/interleukin-1 receptor homology (TIR) domain"/>
    <property type="match status" value="1"/>
</dbReference>
<comment type="caution">
    <text evidence="6">The sequence shown here is derived from an EMBL/GenBank/DDBJ whole genome shotgun (WGS) entry which is preliminary data.</text>
</comment>
<evidence type="ECO:0000256" key="2">
    <source>
        <dbReference type="ARBA" id="ARBA00023043"/>
    </source>
</evidence>
<feature type="repeat" description="ANK" evidence="3">
    <location>
        <begin position="866"/>
        <end position="898"/>
    </location>
</feature>
<evidence type="ECO:0000313" key="7">
    <source>
        <dbReference type="Proteomes" id="UP000236333"/>
    </source>
</evidence>
<evidence type="ECO:0000256" key="4">
    <source>
        <dbReference type="SAM" id="MobiDB-lite"/>
    </source>
</evidence>
<dbReference type="InterPro" id="IPR036770">
    <property type="entry name" value="Ankyrin_rpt-contain_sf"/>
</dbReference>
<dbReference type="PROSITE" id="PS50104">
    <property type="entry name" value="TIR"/>
    <property type="match status" value="1"/>
</dbReference>
<feature type="repeat" description="ANK" evidence="3">
    <location>
        <begin position="899"/>
        <end position="931"/>
    </location>
</feature>
<dbReference type="PROSITE" id="PS50297">
    <property type="entry name" value="ANK_REP_REGION"/>
    <property type="match status" value="12"/>
</dbReference>
<keyword evidence="7" id="KW-1185">Reference proteome</keyword>
<dbReference type="EMBL" id="PGGS01000518">
    <property type="protein sequence ID" value="PNH03326.1"/>
    <property type="molecule type" value="Genomic_DNA"/>
</dbReference>
<sequence>MLSYRTTDAGAKALGGDGSAHLIKDFLQRKGYTVFVGEISLEGGQQWADQIQDAVLECKVFVAVCSSEYGDTEWTKREYQLADNSKKIIIPLWHSGTYPPKRLAIFMGGLQRVPAGNNPLTKIDFEAGMQQLVTILEHLGCQPDRQHTAAGAGPAAAPPPPVVKPSQRTDLSLRRAKGEDEEALVVAAKEGALQEVLRLLSDPAANPNVQDADGNTALHCASWKGHTAVVKALLQAGAALEPGDKYGMTALHCASHKSHEEVAEALLLAGADPEAKDPTGKTPLEWATEARATKVVTLLEAAKARQQLKPSQRIDLAVRRARNGDEKGKTPMEWATEARATKVVAVLEAAKARQQTKPSQRADLAVRRAKNADEGRIPAGGFEGGALERGGWLALTEAVASCREALVVAAKEGALPEVLRLLSDPAANPNVQDADGNTALHCASWKGHTAVVKALLQAGAALEPGDKYGMTALHCASHKGHEEVAEALLLAGADPEAKDPKGKTPMEWATEARATKVVAVLEAAKARQQTKPSQRADLAVRRAKNADEEALVVAAKEGALPEVLRLLSDPAANPNVQDADGNTALHCASWKGHTAVVKALLQAGAALEPGDKYGMTALHCASHKGHEEVAEALLLAGADPEAKDPKGKTPMEWATEARATKVVAVLEAAKARQQTKPSQRADLAVRRAKNADEEALVVAAKEGALPEVLRLLSDPAANPNVQDAGCSTALHCASWKGHKVVVEALLQAGAALEAADGYGMTALHCASFKGHEEVVEALLLAGAALEAKDAEGKTPVMRAEEAREERVVALLKAAKLKPSQRADLAVRRANNGDEEALVVAAKEGALQEVLRLLSDPAANPNVQDAGCSTALHCASWKGHKVVVEALLQAGAALEAVDGYGMTALHCASFKGHEAVVEALLLAGADPDAKDAEGKTPLKKAEEAREERVVVLLKAAAKARQLKPSQRTDLAVRRARNGDEEALVIAAKEGALQEVQRLLSDPAANPNVQDAGCSTALHCASWKGHKVVVEALLQAGAALEAVDGYGMTALHCASFKGHEAVVEALLLAGAALEATDAEGKTPVTKAAEAREARVVALLEAWAHK</sequence>
<evidence type="ECO:0000259" key="5">
    <source>
        <dbReference type="PROSITE" id="PS50104"/>
    </source>
</evidence>
<feature type="repeat" description="ANK" evidence="3">
    <location>
        <begin position="1044"/>
        <end position="1076"/>
    </location>
</feature>
<dbReference type="OrthoDB" id="547020at2759"/>
<dbReference type="Gene3D" id="1.25.40.20">
    <property type="entry name" value="Ankyrin repeat-containing domain"/>
    <property type="match status" value="12"/>
</dbReference>
<accession>A0A2J7ZST1</accession>
<feature type="repeat" description="ANK" evidence="3">
    <location>
        <begin position="613"/>
        <end position="645"/>
    </location>
</feature>
<feature type="repeat" description="ANK" evidence="3">
    <location>
        <begin position="435"/>
        <end position="467"/>
    </location>
</feature>
<dbReference type="PANTHER" id="PTHR24123:SF33">
    <property type="entry name" value="PROTEIN HOS4"/>
    <property type="match status" value="1"/>
</dbReference>
<dbReference type="PRINTS" id="PR01415">
    <property type="entry name" value="ANKYRIN"/>
</dbReference>
<feature type="region of interest" description="Disordered" evidence="4">
    <location>
        <begin position="144"/>
        <end position="167"/>
    </location>
</feature>
<feature type="repeat" description="ANK" evidence="3">
    <location>
        <begin position="758"/>
        <end position="790"/>
    </location>
</feature>
<dbReference type="AlphaFoldDB" id="A0A2J7ZST1"/>
<dbReference type="Pfam" id="PF13676">
    <property type="entry name" value="TIR_2"/>
    <property type="match status" value="1"/>
</dbReference>
<dbReference type="Pfam" id="PF12796">
    <property type="entry name" value="Ank_2"/>
    <property type="match status" value="6"/>
</dbReference>
<feature type="repeat" description="ANK" evidence="3">
    <location>
        <begin position="1011"/>
        <end position="1043"/>
    </location>
</feature>
<feature type="domain" description="TIR" evidence="5">
    <location>
        <begin position="1"/>
        <end position="136"/>
    </location>
</feature>
<dbReference type="PANTHER" id="PTHR24123">
    <property type="entry name" value="ANKYRIN REPEAT-CONTAINING"/>
    <property type="match status" value="1"/>
</dbReference>
<feature type="repeat" description="ANK" evidence="3">
    <location>
        <begin position="213"/>
        <end position="245"/>
    </location>
</feature>
<dbReference type="Proteomes" id="UP000236333">
    <property type="component" value="Unassembled WGS sequence"/>
</dbReference>
<feature type="repeat" description="ANK" evidence="3">
    <location>
        <begin position="725"/>
        <end position="757"/>
    </location>
</feature>
<dbReference type="GO" id="GO:0007165">
    <property type="term" value="P:signal transduction"/>
    <property type="evidence" value="ECO:0007669"/>
    <property type="project" value="InterPro"/>
</dbReference>
<dbReference type="SMART" id="SM00248">
    <property type="entry name" value="ANK"/>
    <property type="match status" value="23"/>
</dbReference>
<dbReference type="InterPro" id="IPR002110">
    <property type="entry name" value="Ankyrin_rpt"/>
</dbReference>
<dbReference type="PROSITE" id="PS50088">
    <property type="entry name" value="ANK_REPEAT"/>
    <property type="match status" value="12"/>
</dbReference>
<evidence type="ECO:0000256" key="1">
    <source>
        <dbReference type="ARBA" id="ARBA00022737"/>
    </source>
</evidence>
<dbReference type="InterPro" id="IPR000157">
    <property type="entry name" value="TIR_dom"/>
</dbReference>
<proteinExistence type="predicted"/>